<evidence type="ECO:0000256" key="4">
    <source>
        <dbReference type="ARBA" id="ARBA00022837"/>
    </source>
</evidence>
<dbReference type="InterPro" id="IPR036691">
    <property type="entry name" value="Endo/exonu/phosph_ase_sf"/>
</dbReference>
<dbReference type="InterPro" id="IPR000917">
    <property type="entry name" value="Sulfatase_N"/>
</dbReference>
<evidence type="ECO:0000256" key="2">
    <source>
        <dbReference type="ARBA" id="ARBA00008779"/>
    </source>
</evidence>
<dbReference type="GO" id="GO:0046872">
    <property type="term" value="F:metal ion binding"/>
    <property type="evidence" value="ECO:0007669"/>
    <property type="project" value="UniProtKB-KW"/>
</dbReference>
<dbReference type="Gene3D" id="3.40.720.10">
    <property type="entry name" value="Alkaline Phosphatase, subunit A"/>
    <property type="match status" value="1"/>
</dbReference>
<dbReference type="Proteomes" id="UP000507470">
    <property type="component" value="Unassembled WGS sequence"/>
</dbReference>
<feature type="domain" description="Sulfatase N-terminal" evidence="6">
    <location>
        <begin position="454"/>
        <end position="511"/>
    </location>
</feature>
<dbReference type="Gene3D" id="3.60.10.10">
    <property type="entry name" value="Endonuclease/exonuclease/phosphatase"/>
    <property type="match status" value="1"/>
</dbReference>
<dbReference type="PANTHER" id="PTHR10342:SF274">
    <property type="entry name" value="ARYLSULFATASE B"/>
    <property type="match status" value="1"/>
</dbReference>
<proteinExistence type="inferred from homology"/>
<dbReference type="InterPro" id="IPR047115">
    <property type="entry name" value="ARSB"/>
</dbReference>
<dbReference type="EMBL" id="CACVKT020000842">
    <property type="protein sequence ID" value="CAC5363341.1"/>
    <property type="molecule type" value="Genomic_DNA"/>
</dbReference>
<evidence type="ECO:0000256" key="3">
    <source>
        <dbReference type="ARBA" id="ARBA00022723"/>
    </source>
</evidence>
<gene>
    <name evidence="7" type="ORF">MCOR_4799</name>
</gene>
<evidence type="ECO:0000313" key="8">
    <source>
        <dbReference type="Proteomes" id="UP000507470"/>
    </source>
</evidence>
<dbReference type="PANTHER" id="PTHR10342">
    <property type="entry name" value="ARYLSULFATASE"/>
    <property type="match status" value="1"/>
</dbReference>
<dbReference type="SUPFAM" id="SSF56219">
    <property type="entry name" value="DNase I-like"/>
    <property type="match status" value="1"/>
</dbReference>
<keyword evidence="8" id="KW-1185">Reference proteome</keyword>
<dbReference type="SUPFAM" id="SSF53649">
    <property type="entry name" value="Alkaline phosphatase-like"/>
    <property type="match status" value="1"/>
</dbReference>
<evidence type="ECO:0000313" key="7">
    <source>
        <dbReference type="EMBL" id="CAC5363341.1"/>
    </source>
</evidence>
<keyword evidence="7" id="KW-0378">Hydrolase</keyword>
<protein>
    <submittedName>
        <fullName evidence="7">ARSB</fullName>
        <ecNumber evidence="7">3.1.6.12</ecNumber>
    </submittedName>
</protein>
<dbReference type="GO" id="GO:0003943">
    <property type="term" value="F:N-acetylgalactosamine-4-sulfatase activity"/>
    <property type="evidence" value="ECO:0007669"/>
    <property type="project" value="UniProtKB-EC"/>
</dbReference>
<dbReference type="OrthoDB" id="7701337at2759"/>
<evidence type="ECO:0000256" key="1">
    <source>
        <dbReference type="ARBA" id="ARBA00001913"/>
    </source>
</evidence>
<dbReference type="EC" id="3.1.6.12" evidence="7"/>
<comment type="cofactor">
    <cofactor evidence="1">
        <name>Ca(2+)</name>
        <dbReference type="ChEBI" id="CHEBI:29108"/>
    </cofactor>
</comment>
<name>A0A6J8A729_MYTCO</name>
<keyword evidence="5" id="KW-0325">Glycoprotein</keyword>
<keyword evidence="4" id="KW-0106">Calcium</keyword>
<evidence type="ECO:0000259" key="6">
    <source>
        <dbReference type="Pfam" id="PF00884"/>
    </source>
</evidence>
<evidence type="ECO:0000256" key="5">
    <source>
        <dbReference type="ARBA" id="ARBA00023180"/>
    </source>
</evidence>
<organism evidence="7 8">
    <name type="scientific">Mytilus coruscus</name>
    <name type="common">Sea mussel</name>
    <dbReference type="NCBI Taxonomy" id="42192"/>
    <lineage>
        <taxon>Eukaryota</taxon>
        <taxon>Metazoa</taxon>
        <taxon>Spiralia</taxon>
        <taxon>Lophotrochozoa</taxon>
        <taxon>Mollusca</taxon>
        <taxon>Bivalvia</taxon>
        <taxon>Autobranchia</taxon>
        <taxon>Pteriomorphia</taxon>
        <taxon>Mytilida</taxon>
        <taxon>Mytiloidea</taxon>
        <taxon>Mytilidae</taxon>
        <taxon>Mytilinae</taxon>
        <taxon>Mytilus</taxon>
    </lineage>
</organism>
<dbReference type="Pfam" id="PF00884">
    <property type="entry name" value="Sulfatase"/>
    <property type="match status" value="1"/>
</dbReference>
<dbReference type="AlphaFoldDB" id="A0A6J8A729"/>
<keyword evidence="3" id="KW-0479">Metal-binding</keyword>
<accession>A0A6J8A729</accession>
<reference evidence="7 8" key="1">
    <citation type="submission" date="2020-06" db="EMBL/GenBank/DDBJ databases">
        <authorList>
            <person name="Li R."/>
            <person name="Bekaert M."/>
        </authorList>
    </citation>
    <scope>NUCLEOTIDE SEQUENCE [LARGE SCALE GENOMIC DNA]</scope>
    <source>
        <strain evidence="8">wild</strain>
    </source>
</reference>
<sequence>MVTSVNRKKNIGQRKEGGIAVFCKNNIFEGISIEKEYDHGIVLIKFSKLYFNLNDDLYICFAYIPHEKSNFYRICDNDFHVDIENIFLEYKYKGSVIVCGDMNSRTGELNDVLETDNLEKYIDCVEPDVFPAISKRCSMDKVINAYGRKLIQLCYNTGLTIANGRFGNDSCGSYTFCTSRGQSVNDYLLVCPENYYIIKNFNVIDFTEFSDHAPLSYEICLNNNIQCNSLPSTHKYLKWDSSKNQDYIQLLSQHNELLISLVGNMNSADDVNNAVREINRILYDSAFAIFGKTVLKRSPTYVKRHDNDWFNQNCASARQDFNYARNFYQRHPTDANHQRYILARNRYNRTKRLAVTNYKRPKGQELCEFAKSDPRKFWSAFKPMNKNKCLADSDLLINHFEQLLGGNPPDICEEVINLIETNSFLNDIVIDSLDTEISEDEILQSINKLKTGKSAGNDSWNDVGWHNPEVLTPHMDNLAKQGVILENHYVHLQCTPSRGAILTGKYAHRIGLQDLFTQEAVKIIEDNDPNTSPLFLCVPYTSPHSPLQNGGDPKYRGSNMPLRGIKGQL</sequence>
<comment type="similarity">
    <text evidence="2">Belongs to the sulfatase family.</text>
</comment>
<dbReference type="InterPro" id="IPR017850">
    <property type="entry name" value="Alkaline_phosphatase_core_sf"/>
</dbReference>